<evidence type="ECO:0000256" key="1">
    <source>
        <dbReference type="ARBA" id="ARBA00022448"/>
    </source>
</evidence>
<evidence type="ECO:0000256" key="3">
    <source>
        <dbReference type="ARBA" id="ARBA00022496"/>
    </source>
</evidence>
<evidence type="ECO:0000256" key="8">
    <source>
        <dbReference type="ARBA" id="ARBA00023136"/>
    </source>
</evidence>
<dbReference type="RefSeq" id="WP_089410800.1">
    <property type="nucleotide sequence ID" value="NZ_FZQA01000001.1"/>
</dbReference>
<dbReference type="SMART" id="SM00382">
    <property type="entry name" value="AAA"/>
    <property type="match status" value="1"/>
</dbReference>
<feature type="domain" description="ABC transporter" evidence="9">
    <location>
        <begin position="3"/>
        <end position="235"/>
    </location>
</feature>
<dbReference type="GO" id="GO:0015697">
    <property type="term" value="P:quaternary ammonium group transport"/>
    <property type="evidence" value="ECO:0007669"/>
    <property type="project" value="UniProtKB-ARBA"/>
</dbReference>
<evidence type="ECO:0000256" key="2">
    <source>
        <dbReference type="ARBA" id="ARBA00022475"/>
    </source>
</evidence>
<dbReference type="GO" id="GO:0016887">
    <property type="term" value="F:ATP hydrolysis activity"/>
    <property type="evidence" value="ECO:0007669"/>
    <property type="project" value="InterPro"/>
</dbReference>
<evidence type="ECO:0000313" key="10">
    <source>
        <dbReference type="EMBL" id="SNT67790.1"/>
    </source>
</evidence>
<dbReference type="GO" id="GO:0016020">
    <property type="term" value="C:membrane"/>
    <property type="evidence" value="ECO:0007669"/>
    <property type="project" value="InterPro"/>
</dbReference>
<dbReference type="PROSITE" id="PS00211">
    <property type="entry name" value="ABC_TRANSPORTER_1"/>
    <property type="match status" value="1"/>
</dbReference>
<dbReference type="SUPFAM" id="SSF52540">
    <property type="entry name" value="P-loop containing nucleoside triphosphate hydrolases"/>
    <property type="match status" value="1"/>
</dbReference>
<keyword evidence="1" id="KW-0813">Transport</keyword>
<dbReference type="InterPro" id="IPR003593">
    <property type="entry name" value="AAA+_ATPase"/>
</dbReference>
<proteinExistence type="predicted"/>
<dbReference type="InterPro" id="IPR017871">
    <property type="entry name" value="ABC_transporter-like_CS"/>
</dbReference>
<evidence type="ECO:0000256" key="5">
    <source>
        <dbReference type="ARBA" id="ARBA00022840"/>
    </source>
</evidence>
<organism evidence="10 11">
    <name type="scientific">Amphiplicatus metriothermophilus</name>
    <dbReference type="NCBI Taxonomy" id="1519374"/>
    <lineage>
        <taxon>Bacteria</taxon>
        <taxon>Pseudomonadati</taxon>
        <taxon>Pseudomonadota</taxon>
        <taxon>Alphaproteobacteria</taxon>
        <taxon>Parvularculales</taxon>
        <taxon>Parvularculaceae</taxon>
        <taxon>Amphiplicatus</taxon>
    </lineage>
</organism>
<dbReference type="Proteomes" id="UP000198346">
    <property type="component" value="Unassembled WGS sequence"/>
</dbReference>
<evidence type="ECO:0000259" key="9">
    <source>
        <dbReference type="PROSITE" id="PS50893"/>
    </source>
</evidence>
<dbReference type="Pfam" id="PF00005">
    <property type="entry name" value="ABC_tran"/>
    <property type="match status" value="1"/>
</dbReference>
<dbReference type="InterPro" id="IPR015853">
    <property type="entry name" value="ABC_transpr_FbpC"/>
</dbReference>
<keyword evidence="8" id="KW-0472">Membrane</keyword>
<gene>
    <name evidence="10" type="ORF">SAMN06297382_0283</name>
</gene>
<accession>A0A239PJQ5</accession>
<reference evidence="10 11" key="1">
    <citation type="submission" date="2017-07" db="EMBL/GenBank/DDBJ databases">
        <authorList>
            <person name="Sun Z.S."/>
            <person name="Albrecht U."/>
            <person name="Echele G."/>
            <person name="Lee C.C."/>
        </authorList>
    </citation>
    <scope>NUCLEOTIDE SEQUENCE [LARGE SCALE GENOMIC DNA]</scope>
    <source>
        <strain evidence="10 11">CGMCC 1.12710</strain>
    </source>
</reference>
<dbReference type="PROSITE" id="PS50893">
    <property type="entry name" value="ABC_TRANSPORTER_2"/>
    <property type="match status" value="1"/>
</dbReference>
<evidence type="ECO:0000313" key="11">
    <source>
        <dbReference type="Proteomes" id="UP000198346"/>
    </source>
</evidence>
<keyword evidence="2" id="KW-1003">Cell membrane</keyword>
<dbReference type="GO" id="GO:0005524">
    <property type="term" value="F:ATP binding"/>
    <property type="evidence" value="ECO:0007669"/>
    <property type="project" value="UniProtKB-KW"/>
</dbReference>
<dbReference type="Gene3D" id="3.40.50.300">
    <property type="entry name" value="P-loop containing nucleotide triphosphate hydrolases"/>
    <property type="match status" value="1"/>
</dbReference>
<evidence type="ECO:0000256" key="4">
    <source>
        <dbReference type="ARBA" id="ARBA00022741"/>
    </source>
</evidence>
<sequence length="342" mass="36202">MSLVLADIVHRYGRTLAVDRVSLEAERGEIVCLFGPSGCGKTTLLRLAAGLERLQAGRVALDGALLAGNGLDTPAERRPIGFVFQDYVLFPHLTAIENVAFALNVLPRKARRARAEEELARVGLDGLGGRYPHELSGGQQQRVALARAFARGPRAVFLDEPFSSIDAVLRRRLRDEIRRMLKERGAATLLVTHDPEEALALGDRIAVMKAGRIVEAASPRALFEAAKTPEGASLFPGAQQLFGIAAGGMLTTPFGAVTAPGLPDGPALAVVQAGGARGVEDPAGTGVVVDCRFAGPDWRARLRAVSDPAAEIVVVASDCAAPGARFAVRFDPARARIFPRPA</sequence>
<name>A0A239PJQ5_9PROT</name>
<keyword evidence="7" id="KW-0406">Ion transport</keyword>
<dbReference type="EMBL" id="FZQA01000001">
    <property type="protein sequence ID" value="SNT67790.1"/>
    <property type="molecule type" value="Genomic_DNA"/>
</dbReference>
<dbReference type="GO" id="GO:0015408">
    <property type="term" value="F:ABC-type ferric iron transporter activity"/>
    <property type="evidence" value="ECO:0007669"/>
    <property type="project" value="InterPro"/>
</dbReference>
<dbReference type="CDD" id="cd03259">
    <property type="entry name" value="ABC_Carb_Solutes_like"/>
    <property type="match status" value="1"/>
</dbReference>
<protein>
    <submittedName>
        <fullName evidence="10">Iron(III) transport system ATP-binding protein</fullName>
    </submittedName>
</protein>
<keyword evidence="5 10" id="KW-0067">ATP-binding</keyword>
<keyword evidence="3" id="KW-0410">Iron transport</keyword>
<evidence type="ECO:0000256" key="7">
    <source>
        <dbReference type="ARBA" id="ARBA00023065"/>
    </source>
</evidence>
<dbReference type="InterPro" id="IPR003439">
    <property type="entry name" value="ABC_transporter-like_ATP-bd"/>
</dbReference>
<dbReference type="InterPro" id="IPR027417">
    <property type="entry name" value="P-loop_NTPase"/>
</dbReference>
<dbReference type="OrthoDB" id="9802264at2"/>
<keyword evidence="6" id="KW-0408">Iron</keyword>
<dbReference type="InterPro" id="IPR050093">
    <property type="entry name" value="ABC_SmlMolc_Importer"/>
</dbReference>
<dbReference type="AlphaFoldDB" id="A0A239PJQ5"/>
<keyword evidence="4" id="KW-0547">Nucleotide-binding</keyword>
<dbReference type="PANTHER" id="PTHR42781:SF4">
    <property type="entry name" value="SPERMIDINE_PUTRESCINE IMPORT ATP-BINDING PROTEIN POTA"/>
    <property type="match status" value="1"/>
</dbReference>
<dbReference type="FunFam" id="3.40.50.300:FF:000425">
    <property type="entry name" value="Probable ABC transporter, ATP-binding subunit"/>
    <property type="match status" value="1"/>
</dbReference>
<evidence type="ECO:0000256" key="6">
    <source>
        <dbReference type="ARBA" id="ARBA00023004"/>
    </source>
</evidence>
<keyword evidence="11" id="KW-1185">Reference proteome</keyword>
<dbReference type="PANTHER" id="PTHR42781">
    <property type="entry name" value="SPERMIDINE/PUTRESCINE IMPORT ATP-BINDING PROTEIN POTA"/>
    <property type="match status" value="1"/>
</dbReference>